<evidence type="ECO:0000259" key="3">
    <source>
        <dbReference type="Pfam" id="PF20152"/>
    </source>
</evidence>
<organism evidence="4 5">
    <name type="scientific">Ganoderma sinense ZZ0214-1</name>
    <dbReference type="NCBI Taxonomy" id="1077348"/>
    <lineage>
        <taxon>Eukaryota</taxon>
        <taxon>Fungi</taxon>
        <taxon>Dikarya</taxon>
        <taxon>Basidiomycota</taxon>
        <taxon>Agaricomycotina</taxon>
        <taxon>Agaricomycetes</taxon>
        <taxon>Polyporales</taxon>
        <taxon>Polyporaceae</taxon>
        <taxon>Ganoderma</taxon>
    </lineage>
</organism>
<dbReference type="OrthoDB" id="2755316at2759"/>
<keyword evidence="5" id="KW-1185">Reference proteome</keyword>
<dbReference type="Proteomes" id="UP000230002">
    <property type="component" value="Unassembled WGS sequence"/>
</dbReference>
<evidence type="ECO:0000313" key="4">
    <source>
        <dbReference type="EMBL" id="PIL35680.1"/>
    </source>
</evidence>
<feature type="compositionally biased region" description="Basic and acidic residues" evidence="1">
    <location>
        <begin position="261"/>
        <end position="271"/>
    </location>
</feature>
<name>A0A2G8SPK2_9APHY</name>
<feature type="region of interest" description="Disordered" evidence="1">
    <location>
        <begin position="261"/>
        <end position="331"/>
    </location>
</feature>
<feature type="transmembrane region" description="Helical" evidence="2">
    <location>
        <begin position="7"/>
        <end position="29"/>
    </location>
</feature>
<evidence type="ECO:0000256" key="1">
    <source>
        <dbReference type="SAM" id="MobiDB-lite"/>
    </source>
</evidence>
<feature type="transmembrane region" description="Helical" evidence="2">
    <location>
        <begin position="183"/>
        <end position="205"/>
    </location>
</feature>
<feature type="transmembrane region" description="Helical" evidence="2">
    <location>
        <begin position="75"/>
        <end position="95"/>
    </location>
</feature>
<dbReference type="EMBL" id="AYKW01000003">
    <property type="protein sequence ID" value="PIL35680.1"/>
    <property type="molecule type" value="Genomic_DNA"/>
</dbReference>
<keyword evidence="2" id="KW-0472">Membrane</keyword>
<protein>
    <recommendedName>
        <fullName evidence="3">DUF6534 domain-containing protein</fullName>
    </recommendedName>
</protein>
<dbReference type="PANTHER" id="PTHR40465:SF1">
    <property type="entry name" value="DUF6534 DOMAIN-CONTAINING PROTEIN"/>
    <property type="match status" value="1"/>
</dbReference>
<dbReference type="STRING" id="1077348.A0A2G8SPK2"/>
<dbReference type="AlphaFoldDB" id="A0A2G8SPK2"/>
<feature type="compositionally biased region" description="Polar residues" evidence="1">
    <location>
        <begin position="283"/>
        <end position="303"/>
    </location>
</feature>
<feature type="domain" description="DUF6534" evidence="3">
    <location>
        <begin position="122"/>
        <end position="207"/>
    </location>
</feature>
<gene>
    <name evidence="4" type="ORF">GSI_02410</name>
</gene>
<evidence type="ECO:0000313" key="5">
    <source>
        <dbReference type="Proteomes" id="UP000230002"/>
    </source>
</evidence>
<dbReference type="InterPro" id="IPR045339">
    <property type="entry name" value="DUF6534"/>
</dbReference>
<feature type="transmembrane region" description="Helical" evidence="2">
    <location>
        <begin position="153"/>
        <end position="177"/>
    </location>
</feature>
<dbReference type="PANTHER" id="PTHR40465">
    <property type="entry name" value="CHROMOSOME 1, WHOLE GENOME SHOTGUN SEQUENCE"/>
    <property type="match status" value="1"/>
</dbReference>
<feature type="transmembrane region" description="Helical" evidence="2">
    <location>
        <begin position="49"/>
        <end position="68"/>
    </location>
</feature>
<keyword evidence="2" id="KW-1133">Transmembrane helix</keyword>
<evidence type="ECO:0000256" key="2">
    <source>
        <dbReference type="SAM" id="Phobius"/>
    </source>
</evidence>
<sequence>MFLRVMVFAVWTLDAVNLFLFSATMWVYLVGKQLSFDNEPLPWMSNGQIVVNAVAIAIIQSFYTYRIWTLTNYKPLTIIVMVFVVADLGLGLLLFMKSVSTPSLAEFISLIPFDIALSTVTTVTDVLLCGTLVTLLAMSRTGSVGADRLINRLLFYTINTGLVTSVCSVASLITVLAIPEAAVYVMCYYIGSRMYTVSLLATLNVREGLRLHAERLGQGSLRGLTRSSNSGSRRSARGVADAMVPTKEIVVAIQRDTTVTFDDRSDSDHKHDTHRRSYRCHPQSPTSSRSQFVGLLSTVSSKLQRPGGSSRELDSEFGPPPRSFRGERYPG</sequence>
<accession>A0A2G8SPK2</accession>
<feature type="transmembrane region" description="Helical" evidence="2">
    <location>
        <begin position="115"/>
        <end position="137"/>
    </location>
</feature>
<proteinExistence type="predicted"/>
<keyword evidence="2" id="KW-0812">Transmembrane</keyword>
<comment type="caution">
    <text evidence="4">The sequence shown here is derived from an EMBL/GenBank/DDBJ whole genome shotgun (WGS) entry which is preliminary data.</text>
</comment>
<reference evidence="4 5" key="1">
    <citation type="journal article" date="2015" name="Sci. Rep.">
        <title>Chromosome-level genome map provides insights into diverse defense mechanisms in the medicinal fungus Ganoderma sinense.</title>
        <authorList>
            <person name="Zhu Y."/>
            <person name="Xu J."/>
            <person name="Sun C."/>
            <person name="Zhou S."/>
            <person name="Xu H."/>
            <person name="Nelson D.R."/>
            <person name="Qian J."/>
            <person name="Song J."/>
            <person name="Luo H."/>
            <person name="Xiang L."/>
            <person name="Li Y."/>
            <person name="Xu Z."/>
            <person name="Ji A."/>
            <person name="Wang L."/>
            <person name="Lu S."/>
            <person name="Hayward A."/>
            <person name="Sun W."/>
            <person name="Li X."/>
            <person name="Schwartz D.C."/>
            <person name="Wang Y."/>
            <person name="Chen S."/>
        </authorList>
    </citation>
    <scope>NUCLEOTIDE SEQUENCE [LARGE SCALE GENOMIC DNA]</scope>
    <source>
        <strain evidence="4 5">ZZ0214-1</strain>
    </source>
</reference>
<dbReference type="Pfam" id="PF20152">
    <property type="entry name" value="DUF6534"/>
    <property type="match status" value="1"/>
</dbReference>